<keyword evidence="3" id="KW-0998">Cell outer membrane</keyword>
<dbReference type="Pfam" id="PF00593">
    <property type="entry name" value="TonB_dep_Rec_b-barrel"/>
    <property type="match status" value="1"/>
</dbReference>
<sequence length="457" mass="50661">MNLQRVFAPEDIGGGGYRDIMNTDRNKAYQVTLGGRGTAGNWDYSLSFTRGEYKLTERNFVRWNDPINDYFEQRVLGPVLGTTSTGYDIYSPNWEAFYAPLPAGDFQSFTGYSYSESRTWQNLARAQVTNGSLFKLPGGDAGFAVVVEGGSEGWDYTPDPGLMDGSVWGTTAVSGAGHRSNYAVTTELRMPLLETLTVTGSGRYDAFKIGSNTVDKATYSVGIEFRPIESLLFRGKYGTAFRAPTLSDAFQGRSGYYANGSTDYYRCGQLGYDPANTTGCPYDSVSIKNEVDTLSSDQLLLAEYYCRNGQSNNTSASCQNVSDWITRDASGVLDEIYTPKMNVARQNLEALTASFKYVQDIGRFGSLQFSANYTDMLKRKLQPQPGDEYLDLLHDPYAMWVYDSYAKVRADGSIGWAKDNWTTTLYANYIGKTPNYMAYVGNGYDYVHSSGYKAGKT</sequence>
<feature type="domain" description="TonB-dependent receptor-like beta-barrel" evidence="4">
    <location>
        <begin position="23"/>
        <end position="260"/>
    </location>
</feature>
<dbReference type="AlphaFoldDB" id="A0A914YKJ5"/>
<name>A0A914YKJ5_9BILA</name>
<keyword evidence="2" id="KW-0472">Membrane</keyword>
<evidence type="ECO:0000259" key="4">
    <source>
        <dbReference type="Pfam" id="PF00593"/>
    </source>
</evidence>
<comment type="subcellular location">
    <subcellularLocation>
        <location evidence="1">Cell outer membrane</location>
    </subcellularLocation>
</comment>
<dbReference type="InterPro" id="IPR036942">
    <property type="entry name" value="Beta-barrel_TonB_sf"/>
</dbReference>
<dbReference type="Gene3D" id="2.40.170.20">
    <property type="entry name" value="TonB-dependent receptor, beta-barrel domain"/>
    <property type="match status" value="1"/>
</dbReference>
<evidence type="ECO:0000313" key="5">
    <source>
        <dbReference type="Proteomes" id="UP000887577"/>
    </source>
</evidence>
<proteinExistence type="predicted"/>
<protein>
    <submittedName>
        <fullName evidence="6">TonB-dependent receptor-like beta-barrel domain-containing protein</fullName>
    </submittedName>
</protein>
<dbReference type="PANTHER" id="PTHR47234:SF1">
    <property type="entry name" value="TONB-DEPENDENT RECEPTOR"/>
    <property type="match status" value="1"/>
</dbReference>
<accession>A0A914YKJ5</accession>
<evidence type="ECO:0000256" key="3">
    <source>
        <dbReference type="ARBA" id="ARBA00023237"/>
    </source>
</evidence>
<dbReference type="Proteomes" id="UP000887577">
    <property type="component" value="Unplaced"/>
</dbReference>
<keyword evidence="5" id="KW-1185">Reference proteome</keyword>
<dbReference type="InterPro" id="IPR000531">
    <property type="entry name" value="Beta-barrel_TonB"/>
</dbReference>
<dbReference type="PANTHER" id="PTHR47234">
    <property type="match status" value="1"/>
</dbReference>
<reference evidence="6" key="1">
    <citation type="submission" date="2022-11" db="UniProtKB">
        <authorList>
            <consortium name="WormBaseParasite"/>
        </authorList>
    </citation>
    <scope>IDENTIFICATION</scope>
</reference>
<dbReference type="SUPFAM" id="SSF56935">
    <property type="entry name" value="Porins"/>
    <property type="match status" value="1"/>
</dbReference>
<evidence type="ECO:0000313" key="6">
    <source>
        <dbReference type="WBParaSite" id="PSU_v2.g194.t1"/>
    </source>
</evidence>
<evidence type="ECO:0000256" key="1">
    <source>
        <dbReference type="ARBA" id="ARBA00004442"/>
    </source>
</evidence>
<dbReference type="WBParaSite" id="PSU_v2.g194.t1">
    <property type="protein sequence ID" value="PSU_v2.g194.t1"/>
    <property type="gene ID" value="PSU_v2.g194"/>
</dbReference>
<organism evidence="5 6">
    <name type="scientific">Panagrolaimus superbus</name>
    <dbReference type="NCBI Taxonomy" id="310955"/>
    <lineage>
        <taxon>Eukaryota</taxon>
        <taxon>Metazoa</taxon>
        <taxon>Ecdysozoa</taxon>
        <taxon>Nematoda</taxon>
        <taxon>Chromadorea</taxon>
        <taxon>Rhabditida</taxon>
        <taxon>Tylenchina</taxon>
        <taxon>Panagrolaimomorpha</taxon>
        <taxon>Panagrolaimoidea</taxon>
        <taxon>Panagrolaimidae</taxon>
        <taxon>Panagrolaimus</taxon>
    </lineage>
</organism>
<evidence type="ECO:0000256" key="2">
    <source>
        <dbReference type="ARBA" id="ARBA00023136"/>
    </source>
</evidence>